<dbReference type="InterPro" id="IPR054542">
    <property type="entry name" value="Cys_met_metab_PP"/>
</dbReference>
<proteinExistence type="inferred from homology"/>
<evidence type="ECO:0000256" key="5">
    <source>
        <dbReference type="SAM" id="MobiDB-lite"/>
    </source>
</evidence>
<keyword evidence="6" id="KW-0808">Transferase</keyword>
<dbReference type="PANTHER" id="PTHR11808:SF15">
    <property type="entry name" value="CYSTATHIONINE GAMMA-LYASE"/>
    <property type="match status" value="1"/>
</dbReference>
<dbReference type="Proteomes" id="UP001215503">
    <property type="component" value="Unassembled WGS sequence"/>
</dbReference>
<dbReference type="RefSeq" id="WP_275819617.1">
    <property type="nucleotide sequence ID" value="NZ_JARHUD010000001.1"/>
</dbReference>
<gene>
    <name evidence="6" type="ORF">P2G67_02315</name>
</gene>
<dbReference type="InterPro" id="IPR015421">
    <property type="entry name" value="PyrdxlP-dep_Trfase_major"/>
</dbReference>
<dbReference type="InterPro" id="IPR015424">
    <property type="entry name" value="PyrdxlP-dep_Trfase"/>
</dbReference>
<sequence>MSESFGRNRPGFGTRAIHAGQEPDPTTGAIMTPIYATSTYVQQSPGVHKGYEYSRSHNPTRGAYERCIADLESGRQGFAFASGLAAAATLLECFDSGSHIIAMDDLYGGTYRLFENVRRRSAGLEFSFVDMSDLDALEAAIRPETRLIWIETPTNPLLKLVDLEAVAALAKKHGIVTCADNTFASPWAQRPLEMGIDVVMHSATKYLSGHSDVVSGVLAVGENRELAEKIGYLSNAVGGIQGPFDSFLVLRGLKTLHLRMQRHCENALAVARFLEEHPAVEKVIYPGLPSHPQHELAQRQMRAGGGMVTAVLHGGLEASRRFLERVEVFALAESLGGVESLIEHPAIMTHASVPAETRESLGIVDGLVRLSVGVEDSDDLIGDLRQALA</sequence>
<accession>A0ABT5YIR8</accession>
<comment type="similarity">
    <text evidence="2 4">Belongs to the trans-sulfuration enzymes family.</text>
</comment>
<dbReference type="CDD" id="cd00614">
    <property type="entry name" value="CGS_like"/>
    <property type="match status" value="1"/>
</dbReference>
<evidence type="ECO:0000313" key="6">
    <source>
        <dbReference type="EMBL" id="MDF2094807.1"/>
    </source>
</evidence>
<name>A0ABT5YIR8_9PROT</name>
<keyword evidence="7" id="KW-1185">Reference proteome</keyword>
<dbReference type="Gene3D" id="3.90.1150.10">
    <property type="entry name" value="Aspartate Aminotransferase, domain 1"/>
    <property type="match status" value="1"/>
</dbReference>
<dbReference type="InterPro" id="IPR015422">
    <property type="entry name" value="PyrdxlP-dep_Trfase_small"/>
</dbReference>
<keyword evidence="3 4" id="KW-0663">Pyridoxal phosphate</keyword>
<dbReference type="SUPFAM" id="SSF53383">
    <property type="entry name" value="PLP-dependent transferases"/>
    <property type="match status" value="1"/>
</dbReference>
<protein>
    <submittedName>
        <fullName evidence="6">PLP-dependent aspartate aminotransferase family protein</fullName>
    </submittedName>
</protein>
<dbReference type="EMBL" id="JARHUD010000001">
    <property type="protein sequence ID" value="MDF2094807.1"/>
    <property type="molecule type" value="Genomic_DNA"/>
</dbReference>
<evidence type="ECO:0000256" key="3">
    <source>
        <dbReference type="ARBA" id="ARBA00022898"/>
    </source>
</evidence>
<dbReference type="GO" id="GO:0008483">
    <property type="term" value="F:transaminase activity"/>
    <property type="evidence" value="ECO:0007669"/>
    <property type="project" value="UniProtKB-KW"/>
</dbReference>
<keyword evidence="6" id="KW-0032">Aminotransferase</keyword>
<comment type="caution">
    <text evidence="6">The sequence shown here is derived from an EMBL/GenBank/DDBJ whole genome shotgun (WGS) entry which is preliminary data.</text>
</comment>
<dbReference type="PANTHER" id="PTHR11808">
    <property type="entry name" value="TRANS-SULFURATION ENZYME FAMILY MEMBER"/>
    <property type="match status" value="1"/>
</dbReference>
<dbReference type="InterPro" id="IPR000277">
    <property type="entry name" value="Cys/Met-Metab_PyrdxlP-dep_enz"/>
</dbReference>
<organism evidence="6 7">
    <name type="scientific">Aquibaculum arenosum</name>
    <dbReference type="NCBI Taxonomy" id="3032591"/>
    <lineage>
        <taxon>Bacteria</taxon>
        <taxon>Pseudomonadati</taxon>
        <taxon>Pseudomonadota</taxon>
        <taxon>Alphaproteobacteria</taxon>
        <taxon>Rhodospirillales</taxon>
        <taxon>Rhodovibrionaceae</taxon>
        <taxon>Aquibaculum</taxon>
    </lineage>
</organism>
<evidence type="ECO:0000313" key="7">
    <source>
        <dbReference type="Proteomes" id="UP001215503"/>
    </source>
</evidence>
<dbReference type="Pfam" id="PF01053">
    <property type="entry name" value="Cys_Met_Meta_PP"/>
    <property type="match status" value="1"/>
</dbReference>
<evidence type="ECO:0000256" key="4">
    <source>
        <dbReference type="RuleBase" id="RU362118"/>
    </source>
</evidence>
<reference evidence="6 7" key="1">
    <citation type="submission" date="2023-03" db="EMBL/GenBank/DDBJ databases">
        <title>Fodinicurvata sp. CAU 1616 isolated from sea sendiment.</title>
        <authorList>
            <person name="Kim W."/>
        </authorList>
    </citation>
    <scope>NUCLEOTIDE SEQUENCE [LARGE SCALE GENOMIC DNA]</scope>
    <source>
        <strain evidence="6 7">CAU 1616</strain>
    </source>
</reference>
<evidence type="ECO:0000256" key="2">
    <source>
        <dbReference type="ARBA" id="ARBA00009077"/>
    </source>
</evidence>
<feature type="region of interest" description="Disordered" evidence="5">
    <location>
        <begin position="1"/>
        <end position="25"/>
    </location>
</feature>
<dbReference type="PIRSF" id="PIRSF001434">
    <property type="entry name" value="CGS"/>
    <property type="match status" value="1"/>
</dbReference>
<evidence type="ECO:0000256" key="1">
    <source>
        <dbReference type="ARBA" id="ARBA00001933"/>
    </source>
</evidence>
<dbReference type="Gene3D" id="3.40.640.10">
    <property type="entry name" value="Type I PLP-dependent aspartate aminotransferase-like (Major domain)"/>
    <property type="match status" value="1"/>
</dbReference>
<comment type="cofactor">
    <cofactor evidence="1 4">
        <name>pyridoxal 5'-phosphate</name>
        <dbReference type="ChEBI" id="CHEBI:597326"/>
    </cofactor>
</comment>
<dbReference type="PROSITE" id="PS00868">
    <property type="entry name" value="CYS_MET_METAB_PP"/>
    <property type="match status" value="1"/>
</dbReference>